<evidence type="ECO:0000256" key="4">
    <source>
        <dbReference type="SAM" id="MobiDB-lite"/>
    </source>
</evidence>
<feature type="domain" description="N-terminal Ras-GEF" evidence="9">
    <location>
        <begin position="524"/>
        <end position="653"/>
    </location>
</feature>
<dbReference type="Gene3D" id="2.60.120.10">
    <property type="entry name" value="Jelly Rolls"/>
    <property type="match status" value="2"/>
</dbReference>
<dbReference type="SMART" id="SM00229">
    <property type="entry name" value="RasGEFN"/>
    <property type="match status" value="1"/>
</dbReference>
<keyword evidence="2 3" id="KW-0344">Guanine-nucleotide releasing factor</keyword>
<feature type="compositionally biased region" description="Polar residues" evidence="4">
    <location>
        <begin position="220"/>
        <end position="233"/>
    </location>
</feature>
<dbReference type="InterPro" id="IPR000159">
    <property type="entry name" value="RA_dom"/>
</dbReference>
<evidence type="ECO:0000256" key="3">
    <source>
        <dbReference type="PROSITE-ProRule" id="PRU00168"/>
    </source>
</evidence>
<dbReference type="InterPro" id="IPR029071">
    <property type="entry name" value="Ubiquitin-like_domsf"/>
</dbReference>
<feature type="domain" description="DEP" evidence="7">
    <location>
        <begin position="253"/>
        <end position="327"/>
    </location>
</feature>
<evidence type="ECO:0000259" key="6">
    <source>
        <dbReference type="PROSITE" id="PS50042"/>
    </source>
</evidence>
<dbReference type="Pfam" id="PF00618">
    <property type="entry name" value="RasGEF_N"/>
    <property type="match status" value="1"/>
</dbReference>
<dbReference type="InterPro" id="IPR036964">
    <property type="entry name" value="RASGEF_cat_dom_sf"/>
</dbReference>
<dbReference type="SMART" id="SM00100">
    <property type="entry name" value="cNMP"/>
    <property type="match status" value="2"/>
</dbReference>
<dbReference type="Gene3D" id="3.10.20.90">
    <property type="entry name" value="Phosphatidylinositol 3-kinase Catalytic Subunit, Chain A, domain 1"/>
    <property type="match status" value="1"/>
</dbReference>
<dbReference type="InterPro" id="IPR000651">
    <property type="entry name" value="Ras-like_Gua-exchang_fac_N"/>
</dbReference>
<dbReference type="InterPro" id="IPR036388">
    <property type="entry name" value="WH-like_DNA-bd_sf"/>
</dbReference>
<dbReference type="InterPro" id="IPR019804">
    <property type="entry name" value="Ras_G-nucl-exch_fac_CS"/>
</dbReference>
<evidence type="ECO:0000259" key="5">
    <source>
        <dbReference type="PROSITE" id="PS50009"/>
    </source>
</evidence>
<dbReference type="InterPro" id="IPR008937">
    <property type="entry name" value="Ras-like_GEF"/>
</dbReference>
<dbReference type="Pfam" id="PF00027">
    <property type="entry name" value="cNMP_binding"/>
    <property type="match status" value="2"/>
</dbReference>
<dbReference type="AlphaFoldDB" id="A0A146KXY2"/>
<dbReference type="InterPro" id="IPR014710">
    <property type="entry name" value="RmlC-like_jellyroll"/>
</dbReference>
<dbReference type="Gene3D" id="1.10.8.1240">
    <property type="match status" value="1"/>
</dbReference>
<accession>A0A146KXY2</accession>
<dbReference type="PANTHER" id="PTHR23113">
    <property type="entry name" value="GUANINE NUCLEOTIDE EXCHANGE FACTOR"/>
    <property type="match status" value="1"/>
</dbReference>
<dbReference type="PRINTS" id="PR00103">
    <property type="entry name" value="CAMPKINASE"/>
</dbReference>
<dbReference type="SMART" id="SM00049">
    <property type="entry name" value="DEP"/>
    <property type="match status" value="1"/>
</dbReference>
<protein>
    <submittedName>
        <fullName evidence="10">Rap guanine nucleotide exchange factor 4</fullName>
    </submittedName>
</protein>
<dbReference type="GO" id="GO:0007265">
    <property type="term" value="P:Ras protein signal transduction"/>
    <property type="evidence" value="ECO:0007669"/>
    <property type="project" value="TreeGrafter"/>
</dbReference>
<feature type="domain" description="Cyclic nucleotide-binding" evidence="6">
    <location>
        <begin position="393"/>
        <end position="494"/>
    </location>
</feature>
<evidence type="ECO:0000256" key="1">
    <source>
        <dbReference type="ARBA" id="ARBA00010829"/>
    </source>
</evidence>
<organism evidence="10">
    <name type="scientific">Lygus hesperus</name>
    <name type="common">Western plant bug</name>
    <dbReference type="NCBI Taxonomy" id="30085"/>
    <lineage>
        <taxon>Eukaryota</taxon>
        <taxon>Metazoa</taxon>
        <taxon>Ecdysozoa</taxon>
        <taxon>Arthropoda</taxon>
        <taxon>Hexapoda</taxon>
        <taxon>Insecta</taxon>
        <taxon>Pterygota</taxon>
        <taxon>Neoptera</taxon>
        <taxon>Paraneoptera</taxon>
        <taxon>Hemiptera</taxon>
        <taxon>Heteroptera</taxon>
        <taxon>Panheteroptera</taxon>
        <taxon>Cimicomorpha</taxon>
        <taxon>Miridae</taxon>
        <taxon>Mirini</taxon>
        <taxon>Lygus</taxon>
    </lineage>
</organism>
<proteinExistence type="inferred from homology"/>
<feature type="domain" description="Ras-associating" evidence="8">
    <location>
        <begin position="687"/>
        <end position="769"/>
    </location>
</feature>
<dbReference type="FunFam" id="1.10.840.10:FF:000002">
    <property type="entry name" value="Rap guanine nucleotide exchange factor 4"/>
    <property type="match status" value="1"/>
</dbReference>
<comment type="similarity">
    <text evidence="1">Belongs to the RAPGEF2 family.</text>
</comment>
<dbReference type="SMART" id="SM00147">
    <property type="entry name" value="RasGEF"/>
    <property type="match status" value="1"/>
</dbReference>
<dbReference type="InterPro" id="IPR000591">
    <property type="entry name" value="DEP_dom"/>
</dbReference>
<dbReference type="PROSITE" id="PS50200">
    <property type="entry name" value="RA"/>
    <property type="match status" value="1"/>
</dbReference>
<feature type="domain" description="Cyclic nucleotide-binding" evidence="6">
    <location>
        <begin position="78"/>
        <end position="196"/>
    </location>
</feature>
<evidence type="ECO:0000256" key="2">
    <source>
        <dbReference type="ARBA" id="ARBA00022658"/>
    </source>
</evidence>
<evidence type="ECO:0000259" key="9">
    <source>
        <dbReference type="PROSITE" id="PS50212"/>
    </source>
</evidence>
<feature type="domain" description="Ras-GEF" evidence="5">
    <location>
        <begin position="794"/>
        <end position="1030"/>
    </location>
</feature>
<dbReference type="CDD" id="cd00155">
    <property type="entry name" value="RasGEF"/>
    <property type="match status" value="1"/>
</dbReference>
<name>A0A146KXY2_LYGHE</name>
<dbReference type="PROSITE" id="PS50009">
    <property type="entry name" value="RASGEF_CAT"/>
    <property type="match status" value="1"/>
</dbReference>
<sequence length="1032" mass="116979">RASYVPLSRVPGFRPSFRSFQASTSAILSCSFSAGHLARRSVHAMAATEWITAFDKRPSERTCRDIELICGRLRRVETLSRLPHSVISHLAHHAYYEDVDRGVTLYRQGEMGTSWYLVLTGSLEVKATQEKSLVTLCTLGVGSSFGECVLDELPRETTVLTRTSCELLRLCSHDLKALAEKNKEIMSELMSNCKMKNGLGNVIKSPSHSPPLHQGKRTLSPDQSNPAEPLTDSPSVEMTRAAWVLRTLLLNEPEQILRERKTAGGRLVVPCCASGSEMVTWLAGLAPGVDRHQATTMWQALLEEGLIYHVTGEHPFKDKCVLYQFRQDRDASATLRPPAQDIAEAEEHLHEALSELSDRGPDAWLRMILRKPSNDRTPEDLETIYEELMHMKPLSHLSNSMKRELASVIMFEAHSKSGTVVFEQGEEGRSWYLVLCGAVDVVIHGKGVVATLHSGEDFGKLALINDVPRAASIIVREDNTHLLRVDKEDFNRILRDVEANTVRLKEHGKDVLILEKSSSNNSPHKYVVMACTASRMVEHLLDSRLDASTSTYDPALDDFLLTHVVFISPRALVQELRKHYSMDSPHHDRELSETYRRRVVFFMYRWVTTVRHPLSHEPSAVAFIEELVSDCEREGWEESALMHRISAQVSRHQEAAHNISKWKLPPGGQPICLFSSSDSHALIKPNDDIIFRVYCADHTYCTLRLSVAATAEQIKVCAADKLGIRTRPEDLILVEVKSTGERVTIRDSEVSVPTALTLNGKIFVAPKEHLDALTVIPEQEAPTEGLELDLEDVSAREMAYHMTMFDWELFWNIHEYELLYHTFGRHRFNLSTANLDVFLRRFNELQYWVVTELCMTSSLSKRVHVLRKIIKLAAYCKEFHNINGMFALVLGLSNVAVSRLSSTWDKLPGKSRKLYTQLEATIDPSRNHRAYRAVVSSMSAPLIPFMPLLLKDMTFIHEGNKTMVDGLVNFEKMHMLAQTLRTLRYCRNRRLVIDPPTPKNEAEVRAYVRCLRTIDNQRTLNSLSNKLEPRRS</sequence>
<dbReference type="GO" id="GO:0005886">
    <property type="term" value="C:plasma membrane"/>
    <property type="evidence" value="ECO:0007669"/>
    <property type="project" value="TreeGrafter"/>
</dbReference>
<dbReference type="GO" id="GO:0005085">
    <property type="term" value="F:guanyl-nucleotide exchange factor activity"/>
    <property type="evidence" value="ECO:0007669"/>
    <property type="project" value="UniProtKB-KW"/>
</dbReference>
<dbReference type="PROSITE" id="PS50212">
    <property type="entry name" value="RASGEF_NTER"/>
    <property type="match status" value="1"/>
</dbReference>
<feature type="region of interest" description="Disordered" evidence="4">
    <location>
        <begin position="204"/>
        <end position="233"/>
    </location>
</feature>
<dbReference type="InterPro" id="IPR036390">
    <property type="entry name" value="WH_DNA-bd_sf"/>
</dbReference>
<dbReference type="EMBL" id="GDHC01018727">
    <property type="protein sequence ID" value="JAP99901.1"/>
    <property type="molecule type" value="Transcribed_RNA"/>
</dbReference>
<evidence type="ECO:0000259" key="7">
    <source>
        <dbReference type="PROSITE" id="PS50186"/>
    </source>
</evidence>
<gene>
    <name evidence="10" type="primary">RAPGEF4_2</name>
    <name evidence="10" type="ORF">g.86561</name>
</gene>
<reference evidence="10" key="1">
    <citation type="journal article" date="2016" name="Gigascience">
        <title>De novo construction of an expanded transcriptome assembly for the western tarnished plant bug, Lygus hesperus.</title>
        <authorList>
            <person name="Tassone E.E."/>
            <person name="Geib S.M."/>
            <person name="Hall B."/>
            <person name="Fabrick J.A."/>
            <person name="Brent C.S."/>
            <person name="Hull J.J."/>
        </authorList>
    </citation>
    <scope>NUCLEOTIDE SEQUENCE</scope>
</reference>
<dbReference type="Gene3D" id="1.20.870.10">
    <property type="entry name" value="Son of sevenless (SoS) protein Chain: S domain 1"/>
    <property type="match status" value="1"/>
</dbReference>
<dbReference type="CDD" id="cd00038">
    <property type="entry name" value="CAP_ED"/>
    <property type="match status" value="2"/>
</dbReference>
<dbReference type="Gene3D" id="1.10.840.10">
    <property type="entry name" value="Ras guanine-nucleotide exchange factors catalytic domain"/>
    <property type="match status" value="1"/>
</dbReference>
<dbReference type="SUPFAM" id="SSF51206">
    <property type="entry name" value="cAMP-binding domain-like"/>
    <property type="match status" value="2"/>
</dbReference>
<dbReference type="PANTHER" id="PTHR23113:SF327">
    <property type="entry name" value="EXCHANGE PROTEIN DIRECTLY ACTIVATED BY CAMP, ISOFORM E"/>
    <property type="match status" value="1"/>
</dbReference>
<feature type="non-terminal residue" evidence="10">
    <location>
        <position position="1"/>
    </location>
</feature>
<dbReference type="InterPro" id="IPR001895">
    <property type="entry name" value="RASGEF_cat_dom"/>
</dbReference>
<dbReference type="Pfam" id="PF00617">
    <property type="entry name" value="RasGEF"/>
    <property type="match status" value="1"/>
</dbReference>
<dbReference type="PROSITE" id="PS50042">
    <property type="entry name" value="CNMP_BINDING_3"/>
    <property type="match status" value="2"/>
</dbReference>
<dbReference type="Pfam" id="PF00610">
    <property type="entry name" value="DEP"/>
    <property type="match status" value="1"/>
</dbReference>
<dbReference type="SUPFAM" id="SSF54236">
    <property type="entry name" value="Ubiquitin-like"/>
    <property type="match status" value="1"/>
</dbReference>
<dbReference type="InterPro" id="IPR000595">
    <property type="entry name" value="cNMP-bd_dom"/>
</dbReference>
<dbReference type="InterPro" id="IPR023578">
    <property type="entry name" value="Ras_GEF_dom_sf"/>
</dbReference>
<evidence type="ECO:0000259" key="8">
    <source>
        <dbReference type="PROSITE" id="PS50200"/>
    </source>
</evidence>
<dbReference type="PROSITE" id="PS00720">
    <property type="entry name" value="RASGEF"/>
    <property type="match status" value="1"/>
</dbReference>
<dbReference type="PROSITE" id="PS50186">
    <property type="entry name" value="DEP"/>
    <property type="match status" value="1"/>
</dbReference>
<evidence type="ECO:0000313" key="10">
    <source>
        <dbReference type="EMBL" id="JAP99901.1"/>
    </source>
</evidence>
<dbReference type="Gene3D" id="1.10.10.10">
    <property type="entry name" value="Winged helix-like DNA-binding domain superfamily/Winged helix DNA-binding domain"/>
    <property type="match status" value="1"/>
</dbReference>
<dbReference type="SUPFAM" id="SSF48366">
    <property type="entry name" value="Ras GEF"/>
    <property type="match status" value="1"/>
</dbReference>
<dbReference type="SUPFAM" id="SSF46785">
    <property type="entry name" value="Winged helix' DNA-binding domain"/>
    <property type="match status" value="1"/>
</dbReference>
<dbReference type="InterPro" id="IPR018490">
    <property type="entry name" value="cNMP-bd_dom_sf"/>
</dbReference>
<dbReference type="CDD" id="cd06224">
    <property type="entry name" value="REM"/>
    <property type="match status" value="1"/>
</dbReference>